<protein>
    <submittedName>
        <fullName evidence="1">Uncharacterized protein</fullName>
    </submittedName>
</protein>
<name>A0A813QWV0_9BILA</name>
<organism evidence="1 2">
    <name type="scientific">Adineta steineri</name>
    <dbReference type="NCBI Taxonomy" id="433720"/>
    <lineage>
        <taxon>Eukaryota</taxon>
        <taxon>Metazoa</taxon>
        <taxon>Spiralia</taxon>
        <taxon>Gnathifera</taxon>
        <taxon>Rotifera</taxon>
        <taxon>Eurotatoria</taxon>
        <taxon>Bdelloidea</taxon>
        <taxon>Adinetida</taxon>
        <taxon>Adinetidae</taxon>
        <taxon>Adineta</taxon>
    </lineage>
</organism>
<comment type="caution">
    <text evidence="1">The sequence shown here is derived from an EMBL/GenBank/DDBJ whole genome shotgun (WGS) entry which is preliminary data.</text>
</comment>
<evidence type="ECO:0000313" key="2">
    <source>
        <dbReference type="Proteomes" id="UP000663860"/>
    </source>
</evidence>
<sequence length="171" mass="19707">MFNNFDIGVLNPLTWPRRIIINSISALSDREKGIWLGKKSLNNFGIGWTLAPGFDLFHWAIMINGHLYEVTVDENKHAKANGKFITTKDRDYINKFKWIRLIGNSTKTHSELIEKCERSTKAYFLVPYELGMINDKMNCQQFVHMLYAYALNITVLKATCITNIISGNILF</sequence>
<dbReference type="Proteomes" id="UP000663860">
    <property type="component" value="Unassembled WGS sequence"/>
</dbReference>
<dbReference type="AlphaFoldDB" id="A0A813QWV0"/>
<accession>A0A813QWV0</accession>
<reference evidence="1" key="1">
    <citation type="submission" date="2021-02" db="EMBL/GenBank/DDBJ databases">
        <authorList>
            <person name="Nowell W R."/>
        </authorList>
    </citation>
    <scope>NUCLEOTIDE SEQUENCE</scope>
</reference>
<proteinExistence type="predicted"/>
<evidence type="ECO:0000313" key="1">
    <source>
        <dbReference type="EMBL" id="CAF0772686.1"/>
    </source>
</evidence>
<dbReference type="EMBL" id="CAJNOE010000032">
    <property type="protein sequence ID" value="CAF0772686.1"/>
    <property type="molecule type" value="Genomic_DNA"/>
</dbReference>
<gene>
    <name evidence="1" type="ORF">IZO911_LOCUS5371</name>
</gene>